<keyword evidence="3" id="KW-1185">Reference proteome</keyword>
<evidence type="ECO:0000256" key="1">
    <source>
        <dbReference type="SAM" id="SignalP"/>
    </source>
</evidence>
<proteinExistence type="predicted"/>
<keyword evidence="1" id="KW-0732">Signal</keyword>
<organism evidence="2 3">
    <name type="scientific">Alectoria fallacina</name>
    <dbReference type="NCBI Taxonomy" id="1903189"/>
    <lineage>
        <taxon>Eukaryota</taxon>
        <taxon>Fungi</taxon>
        <taxon>Dikarya</taxon>
        <taxon>Ascomycota</taxon>
        <taxon>Pezizomycotina</taxon>
        <taxon>Lecanoromycetes</taxon>
        <taxon>OSLEUM clade</taxon>
        <taxon>Lecanoromycetidae</taxon>
        <taxon>Lecanorales</taxon>
        <taxon>Lecanorineae</taxon>
        <taxon>Parmeliaceae</taxon>
        <taxon>Alectoria</taxon>
    </lineage>
</organism>
<reference evidence="2" key="1">
    <citation type="submission" date="2021-03" db="EMBL/GenBank/DDBJ databases">
        <authorList>
            <person name="Tagirdzhanova G."/>
        </authorList>
    </citation>
    <scope>NUCLEOTIDE SEQUENCE</scope>
</reference>
<dbReference type="PANTHER" id="PTHR36578:SF1">
    <property type="entry name" value="APPLE DOMAIN-CONTAINING PROTEIN"/>
    <property type="match status" value="1"/>
</dbReference>
<feature type="signal peptide" evidence="1">
    <location>
        <begin position="1"/>
        <end position="16"/>
    </location>
</feature>
<dbReference type="AlphaFoldDB" id="A0A8H3IRM6"/>
<dbReference type="Proteomes" id="UP000664203">
    <property type="component" value="Unassembled WGS sequence"/>
</dbReference>
<dbReference type="EMBL" id="CAJPDR010000488">
    <property type="protein sequence ID" value="CAF9937762.1"/>
    <property type="molecule type" value="Genomic_DNA"/>
</dbReference>
<feature type="chain" id="PRO_5034123179" evidence="1">
    <location>
        <begin position="17"/>
        <end position="347"/>
    </location>
</feature>
<sequence length="347" mass="36804">MHTALCIAALAGLAYSAPQLINLDEIALDFAAPVLVKAPVNVEVNIPATSTAAAIIPLQSTSAKKRDLQVEKRDGDCSPYPAGYGPVPTPDTPAAFQSDPDFANMANSAPTPDGYVSAFQNLGASLQASNYMGLYTLTSFDTLTCASQCDQASGCSAFNVYLERDPTLNASAVSCPNPPSTTNYKCTLWGAPVSSAEATNSGQYQDSFQVVIAGSNGYNKDAPPPAVSGYVGPQELGGAINAHTDSGSYMGYQYFPFSQSQGYDPQTCADACNAQTTYDSQHPADDGSFMSCVFFNAYVLSENAIPQGLYCSMYNETWDPSYGTNYGQYRGSDRYTVSESYSYTLSS</sequence>
<comment type="caution">
    <text evidence="2">The sequence shown here is derived from an EMBL/GenBank/DDBJ whole genome shotgun (WGS) entry which is preliminary data.</text>
</comment>
<name>A0A8H3IRM6_9LECA</name>
<dbReference type="PANTHER" id="PTHR36578">
    <property type="entry name" value="CHROMOSOME 15, WHOLE GENOME SHOTGUN SEQUENCE"/>
    <property type="match status" value="1"/>
</dbReference>
<evidence type="ECO:0000313" key="2">
    <source>
        <dbReference type="EMBL" id="CAF9937762.1"/>
    </source>
</evidence>
<accession>A0A8H3IRM6</accession>
<dbReference type="OrthoDB" id="271448at2759"/>
<gene>
    <name evidence="2" type="ORF">ALECFALPRED_007382</name>
</gene>
<evidence type="ECO:0000313" key="3">
    <source>
        <dbReference type="Proteomes" id="UP000664203"/>
    </source>
</evidence>
<protein>
    <submittedName>
        <fullName evidence="2">Uncharacterized protein</fullName>
    </submittedName>
</protein>